<evidence type="ECO:0000256" key="3">
    <source>
        <dbReference type="ARBA" id="ARBA00022737"/>
    </source>
</evidence>
<dbReference type="STRING" id="413071.G9MRC8"/>
<protein>
    <recommendedName>
        <fullName evidence="8">C2H2-type domain-containing protein</fullName>
    </recommendedName>
</protein>
<dbReference type="RefSeq" id="XP_013956865.1">
    <property type="nucleotide sequence ID" value="XM_014101390.1"/>
</dbReference>
<evidence type="ECO:0000256" key="6">
    <source>
        <dbReference type="ARBA" id="ARBA00023242"/>
    </source>
</evidence>
<dbReference type="HOGENOM" id="CLU_033740_0_0_1"/>
<dbReference type="PROSITE" id="PS00028">
    <property type="entry name" value="ZINC_FINGER_C2H2_1"/>
    <property type="match status" value="3"/>
</dbReference>
<keyword evidence="6" id="KW-0539">Nucleus</keyword>
<reference evidence="9 10" key="1">
    <citation type="journal article" date="2011" name="Genome Biol.">
        <title>Comparative genome sequence analysis underscores mycoparasitism as the ancestral life style of Trichoderma.</title>
        <authorList>
            <person name="Kubicek C.P."/>
            <person name="Herrera-Estrella A."/>
            <person name="Seidl-Seiboth V."/>
            <person name="Martinez D.A."/>
            <person name="Druzhinina I.S."/>
            <person name="Thon M."/>
            <person name="Zeilinger S."/>
            <person name="Casas-Flores S."/>
            <person name="Horwitz B.A."/>
            <person name="Mukherjee P.K."/>
            <person name="Mukherjee M."/>
            <person name="Kredics L."/>
            <person name="Alcaraz L.D."/>
            <person name="Aerts A."/>
            <person name="Antal Z."/>
            <person name="Atanasova L."/>
            <person name="Cervantes-Badillo M.G."/>
            <person name="Challacombe J."/>
            <person name="Chertkov O."/>
            <person name="McCluskey K."/>
            <person name="Coulpier F."/>
            <person name="Deshpande N."/>
            <person name="von Doehren H."/>
            <person name="Ebbole D.J."/>
            <person name="Esquivel-Naranjo E.U."/>
            <person name="Fekete E."/>
            <person name="Flipphi M."/>
            <person name="Glaser F."/>
            <person name="Gomez-Rodriguez E.Y."/>
            <person name="Gruber S."/>
            <person name="Han C."/>
            <person name="Henrissat B."/>
            <person name="Hermosa R."/>
            <person name="Hernandez-Onate M."/>
            <person name="Karaffa L."/>
            <person name="Kosti I."/>
            <person name="Le Crom S."/>
            <person name="Lindquist E."/>
            <person name="Lucas S."/>
            <person name="Luebeck M."/>
            <person name="Luebeck P.S."/>
            <person name="Margeot A."/>
            <person name="Metz B."/>
            <person name="Misra M."/>
            <person name="Nevalainen H."/>
            <person name="Omann M."/>
            <person name="Packer N."/>
            <person name="Perrone G."/>
            <person name="Uresti-Rivera E.E."/>
            <person name="Salamov A."/>
            <person name="Schmoll M."/>
            <person name="Seiboth B."/>
            <person name="Shapiro H."/>
            <person name="Sukno S."/>
            <person name="Tamayo-Ramos J.A."/>
            <person name="Tisch D."/>
            <person name="Wiest A."/>
            <person name="Wilkinson H.H."/>
            <person name="Zhang M."/>
            <person name="Coutinho P.M."/>
            <person name="Kenerley C.M."/>
            <person name="Monte E."/>
            <person name="Baker S.E."/>
            <person name="Grigoriev I.V."/>
        </authorList>
    </citation>
    <scope>NUCLEOTIDE SEQUENCE [LARGE SCALE GENOMIC DNA]</scope>
    <source>
        <strain evidence="10">Gv29-8 / FGSC 10586</strain>
    </source>
</reference>
<evidence type="ECO:0000313" key="9">
    <source>
        <dbReference type="EMBL" id="EHK22651.1"/>
    </source>
</evidence>
<dbReference type="PROSITE" id="PS50157">
    <property type="entry name" value="ZINC_FINGER_C2H2_2"/>
    <property type="match status" value="1"/>
</dbReference>
<keyword evidence="4 7" id="KW-0863">Zinc-finger</keyword>
<proteinExistence type="predicted"/>
<dbReference type="VEuPathDB" id="FungiDB:TRIVIDRAFT_60504"/>
<evidence type="ECO:0000313" key="10">
    <source>
        <dbReference type="Proteomes" id="UP000007115"/>
    </source>
</evidence>
<gene>
    <name evidence="9" type="ORF">TRIVIDRAFT_60504</name>
</gene>
<keyword evidence="10" id="KW-1185">Reference proteome</keyword>
<dbReference type="InterPro" id="IPR013087">
    <property type="entry name" value="Znf_C2H2_type"/>
</dbReference>
<keyword evidence="2" id="KW-0479">Metal-binding</keyword>
<keyword evidence="5" id="KW-0862">Zinc</keyword>
<comment type="subcellular location">
    <subcellularLocation>
        <location evidence="1">Nucleus</location>
    </subcellularLocation>
</comment>
<dbReference type="eggNOG" id="ENOG502S6FA">
    <property type="taxonomic scope" value="Eukaryota"/>
</dbReference>
<dbReference type="EMBL" id="ABDF02000006">
    <property type="protein sequence ID" value="EHK22651.1"/>
    <property type="molecule type" value="Genomic_DNA"/>
</dbReference>
<dbReference type="GeneID" id="25796086"/>
<name>G9MRC8_HYPVG</name>
<feature type="domain" description="C2H2-type" evidence="8">
    <location>
        <begin position="126"/>
        <end position="152"/>
    </location>
</feature>
<dbReference type="PANTHER" id="PTHR24406">
    <property type="entry name" value="TRANSCRIPTIONAL REPRESSOR CTCFL-RELATED"/>
    <property type="match status" value="1"/>
</dbReference>
<dbReference type="GO" id="GO:0008270">
    <property type="term" value="F:zinc ion binding"/>
    <property type="evidence" value="ECO:0007669"/>
    <property type="project" value="UniProtKB-KW"/>
</dbReference>
<keyword evidence="3" id="KW-0677">Repeat</keyword>
<dbReference type="AlphaFoldDB" id="G9MRC8"/>
<evidence type="ECO:0000256" key="5">
    <source>
        <dbReference type="ARBA" id="ARBA00022833"/>
    </source>
</evidence>
<evidence type="ECO:0000259" key="8">
    <source>
        <dbReference type="PROSITE" id="PS50157"/>
    </source>
</evidence>
<sequence length="387" mass="43348">MTALECTCGRIFRDKKALREHRKAKAHHICHRCNKCFRSNKEFTEHQALRETCWQNPVKDMQWHCYTCGEIFDSQAASDSHVEETGHVGVIFCNDCPRLFKTWKAVLGHIRDKVHPEPFEPSKKSQKCSYEYCHRTFKDRKALRQHLKSVVHHPIWKMPCMAGKIGGVECNAYFSSPSAMVAHLEKGKCRSGMDRQKLNRLLFPQDNENRITNSSSTSEASGWVILDAEQESVCSGVMTPTTDSGEDAILAPSSSQLDSMSLAGKETAILDSSAVESTCTELPADRVYMCLYCPGSERRFDGKASLEQHMISVAHASRMFNYPPSLFQGGSGGSEPSKKEFRTMSGLVAHLESGACRRGDAGLTRVLGYLEERLSEDVENSLKLLNI</sequence>
<evidence type="ECO:0000256" key="7">
    <source>
        <dbReference type="PROSITE-ProRule" id="PRU00042"/>
    </source>
</evidence>
<dbReference type="GO" id="GO:0005634">
    <property type="term" value="C:nucleus"/>
    <property type="evidence" value="ECO:0007669"/>
    <property type="project" value="UniProtKB-SubCell"/>
</dbReference>
<organism evidence="9 10">
    <name type="scientific">Hypocrea virens (strain Gv29-8 / FGSC 10586)</name>
    <name type="common">Gliocladium virens</name>
    <name type="synonym">Trichoderma virens</name>
    <dbReference type="NCBI Taxonomy" id="413071"/>
    <lineage>
        <taxon>Eukaryota</taxon>
        <taxon>Fungi</taxon>
        <taxon>Dikarya</taxon>
        <taxon>Ascomycota</taxon>
        <taxon>Pezizomycotina</taxon>
        <taxon>Sordariomycetes</taxon>
        <taxon>Hypocreomycetidae</taxon>
        <taxon>Hypocreales</taxon>
        <taxon>Hypocreaceae</taxon>
        <taxon>Trichoderma</taxon>
    </lineage>
</organism>
<dbReference type="Pfam" id="PF00096">
    <property type="entry name" value="zf-C2H2"/>
    <property type="match status" value="1"/>
</dbReference>
<dbReference type="SMART" id="SM00355">
    <property type="entry name" value="ZnF_C2H2"/>
    <property type="match status" value="6"/>
</dbReference>
<evidence type="ECO:0000256" key="1">
    <source>
        <dbReference type="ARBA" id="ARBA00004123"/>
    </source>
</evidence>
<dbReference type="OMA" id="ECFCGRT"/>
<dbReference type="InterPro" id="IPR050888">
    <property type="entry name" value="ZnF_C2H2-type_TF"/>
</dbReference>
<comment type="caution">
    <text evidence="9">The sequence shown here is derived from an EMBL/GenBank/DDBJ whole genome shotgun (WGS) entry which is preliminary data.</text>
</comment>
<evidence type="ECO:0000256" key="2">
    <source>
        <dbReference type="ARBA" id="ARBA00022723"/>
    </source>
</evidence>
<accession>G9MRC8</accession>
<dbReference type="OrthoDB" id="6105938at2759"/>
<evidence type="ECO:0000256" key="4">
    <source>
        <dbReference type="ARBA" id="ARBA00022771"/>
    </source>
</evidence>
<dbReference type="Proteomes" id="UP000007115">
    <property type="component" value="Unassembled WGS sequence"/>
</dbReference>
<dbReference type="InParanoid" id="G9MRC8"/>